<dbReference type="PROSITE" id="PS51186">
    <property type="entry name" value="GNAT"/>
    <property type="match status" value="1"/>
</dbReference>
<organism evidence="2 3">
    <name type="scientific">Nesterenkonia aerolata</name>
    <dbReference type="NCBI Taxonomy" id="3074079"/>
    <lineage>
        <taxon>Bacteria</taxon>
        <taxon>Bacillati</taxon>
        <taxon>Actinomycetota</taxon>
        <taxon>Actinomycetes</taxon>
        <taxon>Micrococcales</taxon>
        <taxon>Micrococcaceae</taxon>
        <taxon>Nesterenkonia</taxon>
    </lineage>
</organism>
<proteinExistence type="predicted"/>
<dbReference type="Pfam" id="PF00583">
    <property type="entry name" value="Acetyltransf_1"/>
    <property type="match status" value="1"/>
</dbReference>
<keyword evidence="2" id="KW-0012">Acyltransferase</keyword>
<feature type="domain" description="N-acetyltransferase" evidence="1">
    <location>
        <begin position="162"/>
        <end position="303"/>
    </location>
</feature>
<accession>A0ABU2DNK5</accession>
<dbReference type="Pfam" id="PF13312">
    <property type="entry name" value="DUF4081"/>
    <property type="match status" value="1"/>
</dbReference>
<dbReference type="InterPro" id="IPR016181">
    <property type="entry name" value="Acyl_CoA_acyltransferase"/>
</dbReference>
<evidence type="ECO:0000313" key="3">
    <source>
        <dbReference type="Proteomes" id="UP001251870"/>
    </source>
</evidence>
<evidence type="ECO:0000259" key="1">
    <source>
        <dbReference type="PROSITE" id="PS51186"/>
    </source>
</evidence>
<dbReference type="InterPro" id="IPR025289">
    <property type="entry name" value="DUF4081"/>
</dbReference>
<dbReference type="InterPro" id="IPR000182">
    <property type="entry name" value="GNAT_dom"/>
</dbReference>
<dbReference type="RefSeq" id="WP_310547015.1">
    <property type="nucleotide sequence ID" value="NZ_JAVKGR010000001.1"/>
</dbReference>
<dbReference type="Proteomes" id="UP001251870">
    <property type="component" value="Unassembled WGS sequence"/>
</dbReference>
<sequence>MPRLRVPRWSPSADGLTARIAEASDGEARVLQAQDTAALQRLILRDPASAASVSALLASRGTAAPGQARNPAVFVGIDGEDGELAAACWIGTNINPLGADAEQAETFGLCAARLRRRVSSIYGPDQAVLSLFEATGWRHARDVREVQPLMVMEEPSAVVPLEGVRLAVPEDFDVVEPACAAMFTEELGFSPYTHGVSQYRERIRGLISAGHSLVLTEPGSGEVVFKAEFGAVTPEVVQVQGVWVRPPDRGRGLAAPGMAAVVRHGLSLAPVVSLYVNSYNESALRAYRRVGFRQVGTFATVLF</sequence>
<evidence type="ECO:0000313" key="2">
    <source>
        <dbReference type="EMBL" id="MDR8018023.1"/>
    </source>
</evidence>
<dbReference type="GO" id="GO:0016746">
    <property type="term" value="F:acyltransferase activity"/>
    <property type="evidence" value="ECO:0007669"/>
    <property type="project" value="UniProtKB-KW"/>
</dbReference>
<gene>
    <name evidence="2" type="ORF">RIL96_00380</name>
</gene>
<dbReference type="EMBL" id="JAVKGR010000001">
    <property type="protein sequence ID" value="MDR8018023.1"/>
    <property type="molecule type" value="Genomic_DNA"/>
</dbReference>
<dbReference type="SUPFAM" id="SSF55729">
    <property type="entry name" value="Acyl-CoA N-acyltransferases (Nat)"/>
    <property type="match status" value="1"/>
</dbReference>
<dbReference type="EC" id="2.3.1.-" evidence="2"/>
<keyword evidence="3" id="KW-1185">Reference proteome</keyword>
<keyword evidence="2" id="KW-0808">Transferase</keyword>
<name>A0ABU2DNK5_9MICC</name>
<comment type="caution">
    <text evidence="2">The sequence shown here is derived from an EMBL/GenBank/DDBJ whole genome shotgun (WGS) entry which is preliminary data.</text>
</comment>
<dbReference type="Gene3D" id="3.40.630.30">
    <property type="match status" value="1"/>
</dbReference>
<reference evidence="2 3" key="1">
    <citation type="submission" date="2023-09" db="EMBL/GenBank/DDBJ databases">
        <title>Description of three actinobacteria isolated from air of manufacturing shop in a pharmaceutical factory.</title>
        <authorList>
            <person name="Zhang D.-F."/>
        </authorList>
    </citation>
    <scope>NUCLEOTIDE SEQUENCE [LARGE SCALE GENOMIC DNA]</scope>
    <source>
        <strain evidence="2 3">LY-0111</strain>
    </source>
</reference>
<protein>
    <submittedName>
        <fullName evidence="2">GNAT family N-acetyltransferase</fullName>
        <ecNumber evidence="2">2.3.1.-</ecNumber>
    </submittedName>
</protein>